<feature type="compositionally biased region" description="Low complexity" evidence="1">
    <location>
        <begin position="34"/>
        <end position="43"/>
    </location>
</feature>
<evidence type="ECO:0000313" key="2">
    <source>
        <dbReference type="EMBL" id="PAA87763.1"/>
    </source>
</evidence>
<feature type="region of interest" description="Disordered" evidence="1">
    <location>
        <begin position="695"/>
        <end position="801"/>
    </location>
</feature>
<evidence type="ECO:0000313" key="3">
    <source>
        <dbReference type="Proteomes" id="UP000215902"/>
    </source>
</evidence>
<accession>A0A267GP23</accession>
<feature type="compositionally biased region" description="Low complexity" evidence="1">
    <location>
        <begin position="84"/>
        <end position="93"/>
    </location>
</feature>
<gene>
    <name evidence="2" type="ORF">BOX15_Mlig028483g1</name>
</gene>
<feature type="compositionally biased region" description="Polar residues" evidence="1">
    <location>
        <begin position="105"/>
        <end position="122"/>
    </location>
</feature>
<feature type="region of interest" description="Disordered" evidence="1">
    <location>
        <begin position="1"/>
        <end position="139"/>
    </location>
</feature>
<dbReference type="EMBL" id="NIVC01000217">
    <property type="protein sequence ID" value="PAA87763.1"/>
    <property type="molecule type" value="Genomic_DNA"/>
</dbReference>
<feature type="compositionally biased region" description="Polar residues" evidence="1">
    <location>
        <begin position="1"/>
        <end position="22"/>
    </location>
</feature>
<feature type="non-terminal residue" evidence="2">
    <location>
        <position position="1"/>
    </location>
</feature>
<proteinExistence type="predicted"/>
<feature type="compositionally biased region" description="Low complexity" evidence="1">
    <location>
        <begin position="725"/>
        <end position="737"/>
    </location>
</feature>
<dbReference type="AlphaFoldDB" id="A0A267GP23"/>
<keyword evidence="3" id="KW-1185">Reference proteome</keyword>
<dbReference type="Proteomes" id="UP000215902">
    <property type="component" value="Unassembled WGS sequence"/>
</dbReference>
<protein>
    <submittedName>
        <fullName evidence="2">Uncharacterized protein</fullName>
    </submittedName>
</protein>
<comment type="caution">
    <text evidence="2">The sequence shown here is derived from an EMBL/GenBank/DDBJ whole genome shotgun (WGS) entry which is preliminary data.</text>
</comment>
<reference evidence="2 3" key="1">
    <citation type="submission" date="2017-06" db="EMBL/GenBank/DDBJ databases">
        <title>A platform for efficient transgenesis in Macrostomum lignano, a flatworm model organism for stem cell research.</title>
        <authorList>
            <person name="Berezikov E."/>
        </authorList>
    </citation>
    <scope>NUCLEOTIDE SEQUENCE [LARGE SCALE GENOMIC DNA]</scope>
    <source>
        <strain evidence="2">DV1</strain>
        <tissue evidence="2">Whole organism</tissue>
    </source>
</reference>
<evidence type="ECO:0000256" key="1">
    <source>
        <dbReference type="SAM" id="MobiDB-lite"/>
    </source>
</evidence>
<organism evidence="2 3">
    <name type="scientific">Macrostomum lignano</name>
    <dbReference type="NCBI Taxonomy" id="282301"/>
    <lineage>
        <taxon>Eukaryota</taxon>
        <taxon>Metazoa</taxon>
        <taxon>Spiralia</taxon>
        <taxon>Lophotrochozoa</taxon>
        <taxon>Platyhelminthes</taxon>
        <taxon>Rhabditophora</taxon>
        <taxon>Macrostomorpha</taxon>
        <taxon>Macrostomida</taxon>
        <taxon>Macrostomidae</taxon>
        <taxon>Macrostomum</taxon>
    </lineage>
</organism>
<sequence length="801" mass="87335">KMSKDNATPASVGSDSRTSDPVSGNPPTLPSLPPEQQQPQQQLTASPGHKKMSKDNATPASVGSDSRTSDPVSGNPPTLPSLPPEQQQPQQQLTASPGHKKMSKDNATPASVGSDSRTSDPVSGNPPTLPSLPPEQQQQQEFVVPEHLNGTLQDGNYHLVPISEEDLNAILAAGCHVAVVDLDADAAVDLDADAADAGSSNAAFSGKENSSKQRGVNYICPFKKPSESEGQQHGIFHSRIRQHLRESHKDILGSKNIDDLVAEIKVFNQQEVEDDSSRKVKCPDCDVLFEKRSMTAHRVRFHYYKPAEAAAKKAQEKFDALKKSIDAKKEATLLEVELSDLAKWLPKWEGGGLKASSIRKNTDALSRLAKACGLTDLLSILTEEFRDKVSAFVEEDSKRNKSADRSCINALTHLVSFFRARRFVELRNLGLKCYLLEFEERLKRLTKAYGLKVRRPNDARLRNVLDKELLKPEEVESLHSHVHSLITRAESAAESNILSNDVIVGITTSMCFSNGNASRPDIPTNATIEEGLEWLTDQKSEFFVKEHKTSNMYGACRVAVDSVAEILANYIQERAKTASPTDRLFPLGTGGFARVWTRERAKNSKIEHVTNTAYRKFIETYSAMYLDENQQKAVSIRLCHKPNVARQSYQATMKSMSMAARFAIGGIISGLANMQQPDIVGPEAFLAFVRGPAAASHKSNTVNPAKSRQAAAAKKRKAETAIDQAKANPAKSRQAAAAKKRKAETAVDQAKANPAKSRQAAAAKERPAETAADQANPAKSRQSAAAKKRQAETAGGSRQSK</sequence>
<feature type="compositionally biased region" description="Polar residues" evidence="1">
    <location>
        <begin position="55"/>
        <end position="72"/>
    </location>
</feature>
<name>A0A267GP23_9PLAT</name>